<accession>A0A6C0BNV9</accession>
<evidence type="ECO:0000256" key="1">
    <source>
        <dbReference type="SAM" id="MobiDB-lite"/>
    </source>
</evidence>
<dbReference type="AlphaFoldDB" id="A0A6C0BNV9"/>
<name>A0A6C0BNV9_9ZZZZ</name>
<proteinExistence type="predicted"/>
<dbReference type="EMBL" id="MN739208">
    <property type="protein sequence ID" value="QHS93672.1"/>
    <property type="molecule type" value="Genomic_DNA"/>
</dbReference>
<organism evidence="2">
    <name type="scientific">viral metagenome</name>
    <dbReference type="NCBI Taxonomy" id="1070528"/>
    <lineage>
        <taxon>unclassified sequences</taxon>
        <taxon>metagenomes</taxon>
        <taxon>organismal metagenomes</taxon>
    </lineage>
</organism>
<reference evidence="2" key="1">
    <citation type="journal article" date="2020" name="Nature">
        <title>Giant virus diversity and host interactions through global metagenomics.</title>
        <authorList>
            <person name="Schulz F."/>
            <person name="Roux S."/>
            <person name="Paez-Espino D."/>
            <person name="Jungbluth S."/>
            <person name="Walsh D.A."/>
            <person name="Denef V.J."/>
            <person name="McMahon K.D."/>
            <person name="Konstantinidis K.T."/>
            <person name="Eloe-Fadrosh E.A."/>
            <person name="Kyrpides N.C."/>
            <person name="Woyke T."/>
        </authorList>
    </citation>
    <scope>NUCLEOTIDE SEQUENCE</scope>
    <source>
        <strain evidence="2">GVMAG-M-3300018080-19</strain>
    </source>
</reference>
<feature type="compositionally biased region" description="Basic residues" evidence="1">
    <location>
        <begin position="378"/>
        <end position="399"/>
    </location>
</feature>
<protein>
    <submittedName>
        <fullName evidence="2">Uncharacterized protein</fullName>
    </submittedName>
</protein>
<feature type="region of interest" description="Disordered" evidence="1">
    <location>
        <begin position="375"/>
        <end position="399"/>
    </location>
</feature>
<sequence>MASDMKKNLLWVDLTEIDDDDIIYDNQTIKWNFNVHVPITKEQMQAAFGGYINRGGFMVGPSDFYGVMKTFRPNLHYRVRDVNGIPQISSFTGKPRVKKPVLRSVKSIPKVKIQAKWYSVKDQSPKPRWFKKALDKLGAANVFGSQSWGSTIMTIDGTVLKVPLVDGLKYRDAIKEYNGARIIKFGEPLPTSTYARLARNNEVLLVSYTFKRGYLKHIVMNDGKGPGMFVESHPFPHYAFAANRKTKAIITLGRKSHRADDLYDFTSFTLPYGYVMYIPENTIHTDGLTIGSMAISVDVKEDKADTAFLRSKTGELVSIKSVPPSSCIEKKGEVVYVSRKGDHDVCKTPKDMFYMVKGSGRRRALPITCASKHEKMKACKTKTRRKTSSRKKSSRRKST</sequence>
<evidence type="ECO:0000313" key="2">
    <source>
        <dbReference type="EMBL" id="QHS93672.1"/>
    </source>
</evidence>